<dbReference type="Pfam" id="PF04773">
    <property type="entry name" value="FecR"/>
    <property type="match status" value="1"/>
</dbReference>
<dbReference type="OrthoDB" id="629393at2"/>
<dbReference type="Gene3D" id="3.55.50.30">
    <property type="match status" value="1"/>
</dbReference>
<organism evidence="4 5">
    <name type="scientific">Filimonas effusa</name>
    <dbReference type="NCBI Taxonomy" id="2508721"/>
    <lineage>
        <taxon>Bacteria</taxon>
        <taxon>Pseudomonadati</taxon>
        <taxon>Bacteroidota</taxon>
        <taxon>Chitinophagia</taxon>
        <taxon>Chitinophagales</taxon>
        <taxon>Chitinophagaceae</taxon>
        <taxon>Filimonas</taxon>
    </lineage>
</organism>
<gene>
    <name evidence="4" type="ORF">ESB13_16160</name>
</gene>
<dbReference type="InterPro" id="IPR032508">
    <property type="entry name" value="FecR_C"/>
</dbReference>
<name>A0A4Q1D558_9BACT</name>
<keyword evidence="1" id="KW-0472">Membrane</keyword>
<dbReference type="PANTHER" id="PTHR30273">
    <property type="entry name" value="PERIPLASMIC SIGNAL SENSOR AND SIGMA FACTOR ACTIVATOR FECR-RELATED"/>
    <property type="match status" value="1"/>
</dbReference>
<reference evidence="4 5" key="1">
    <citation type="submission" date="2019-01" db="EMBL/GenBank/DDBJ databases">
        <title>Filimonas sp. strain TTM-71.</title>
        <authorList>
            <person name="Chen W.-M."/>
        </authorList>
    </citation>
    <scope>NUCLEOTIDE SEQUENCE [LARGE SCALE GENOMIC DNA]</scope>
    <source>
        <strain evidence="4 5">TTM-71</strain>
    </source>
</reference>
<dbReference type="AlphaFoldDB" id="A0A4Q1D558"/>
<sequence length="396" mass="43624">MKNERIYYLLNGYLNSALTPLETEELQLLLLEDNTALQVKEGFPSIIDGYAAAADYRSEEWDPIADHILSESRGIVLPVLPTRPKRRTRLLRTWTLIAAVFVCMVAGTYVWLRYSGSGSGNRQAKRQQPRFPGITPGKEGAVLTLADGSQVVLDSVGNSVVASQQGTAVVMKNGQLSYGGAATGEQVYNTVTTPKGRQFRLRLADGTQVWLNAASSLHFPAAFAGKERKVEVTGEVYFEVADNASMPFRVMTKERAEIHVLGTAFNVNAYEDEAATKVTLVGGAIQVSNGMAQKLLQPGQQATLAEGKTVVTEVDVEKVVAWKNGVFSFGKEVSLEDVMRQVARWYDIEVKYEGNINRRQFGGKINRAADIEKVLEVLEESGIRYRINGREITIMP</sequence>
<dbReference type="InterPro" id="IPR012373">
    <property type="entry name" value="Ferrdict_sens_TM"/>
</dbReference>
<dbReference type="Proteomes" id="UP000290545">
    <property type="component" value="Unassembled WGS sequence"/>
</dbReference>
<evidence type="ECO:0000313" key="5">
    <source>
        <dbReference type="Proteomes" id="UP000290545"/>
    </source>
</evidence>
<dbReference type="InterPro" id="IPR006860">
    <property type="entry name" value="FecR"/>
</dbReference>
<keyword evidence="1" id="KW-0812">Transmembrane</keyword>
<accession>A0A4Q1D558</accession>
<dbReference type="Pfam" id="PF16344">
    <property type="entry name" value="FecR_C"/>
    <property type="match status" value="1"/>
</dbReference>
<dbReference type="GO" id="GO:0016989">
    <property type="term" value="F:sigma factor antagonist activity"/>
    <property type="evidence" value="ECO:0007669"/>
    <property type="project" value="TreeGrafter"/>
</dbReference>
<dbReference type="Gene3D" id="2.60.120.1440">
    <property type="match status" value="1"/>
</dbReference>
<keyword evidence="1" id="KW-1133">Transmembrane helix</keyword>
<evidence type="ECO:0000259" key="2">
    <source>
        <dbReference type="Pfam" id="PF04773"/>
    </source>
</evidence>
<evidence type="ECO:0000256" key="1">
    <source>
        <dbReference type="SAM" id="Phobius"/>
    </source>
</evidence>
<keyword evidence="5" id="KW-1185">Reference proteome</keyword>
<dbReference type="PANTHER" id="PTHR30273:SF2">
    <property type="entry name" value="PROTEIN FECR"/>
    <property type="match status" value="1"/>
</dbReference>
<evidence type="ECO:0000313" key="4">
    <source>
        <dbReference type="EMBL" id="RXK83620.1"/>
    </source>
</evidence>
<protein>
    <submittedName>
        <fullName evidence="4">FecR family protein</fullName>
    </submittedName>
</protein>
<proteinExistence type="predicted"/>
<comment type="caution">
    <text evidence="4">The sequence shown here is derived from an EMBL/GenBank/DDBJ whole genome shotgun (WGS) entry which is preliminary data.</text>
</comment>
<feature type="domain" description="FecR protein" evidence="2">
    <location>
        <begin position="190"/>
        <end position="285"/>
    </location>
</feature>
<feature type="domain" description="Protein FecR C-terminal" evidence="3">
    <location>
        <begin position="331"/>
        <end position="394"/>
    </location>
</feature>
<feature type="transmembrane region" description="Helical" evidence="1">
    <location>
        <begin position="93"/>
        <end position="112"/>
    </location>
</feature>
<dbReference type="RefSeq" id="WP_129004672.1">
    <property type="nucleotide sequence ID" value="NZ_SDHZ01000002.1"/>
</dbReference>
<evidence type="ECO:0000259" key="3">
    <source>
        <dbReference type="Pfam" id="PF16344"/>
    </source>
</evidence>
<dbReference type="EMBL" id="SDHZ01000002">
    <property type="protein sequence ID" value="RXK83620.1"/>
    <property type="molecule type" value="Genomic_DNA"/>
</dbReference>